<feature type="region of interest" description="Disordered" evidence="6">
    <location>
        <begin position="618"/>
        <end position="648"/>
    </location>
</feature>
<accession>A0A9W9Y4Y4</accession>
<keyword evidence="9" id="KW-1185">Reference proteome</keyword>
<evidence type="ECO:0000313" key="9">
    <source>
        <dbReference type="Proteomes" id="UP001149954"/>
    </source>
</evidence>
<reference evidence="8" key="1">
    <citation type="submission" date="2022-12" db="EMBL/GenBank/DDBJ databases">
        <authorList>
            <person name="Petersen C."/>
        </authorList>
    </citation>
    <scope>NUCLEOTIDE SEQUENCE</scope>
    <source>
        <strain evidence="8">IBT 29495</strain>
    </source>
</reference>
<dbReference type="GO" id="GO:0000981">
    <property type="term" value="F:DNA-binding transcription factor activity, RNA polymerase II-specific"/>
    <property type="evidence" value="ECO:0007669"/>
    <property type="project" value="InterPro"/>
</dbReference>
<dbReference type="PANTHER" id="PTHR31644">
    <property type="entry name" value="TRANSCRIPTIONAL ACTIVATOR ARO80-RELATED"/>
    <property type="match status" value="1"/>
</dbReference>
<dbReference type="CDD" id="cd00067">
    <property type="entry name" value="GAL4"/>
    <property type="match status" value="1"/>
</dbReference>
<dbReference type="SUPFAM" id="SSF57701">
    <property type="entry name" value="Zn2/Cys6 DNA-binding domain"/>
    <property type="match status" value="1"/>
</dbReference>
<feature type="compositionally biased region" description="Polar residues" evidence="6">
    <location>
        <begin position="627"/>
        <end position="638"/>
    </location>
</feature>
<dbReference type="Gene3D" id="4.10.240.10">
    <property type="entry name" value="Zn(2)-C6 fungal-type DNA-binding domain"/>
    <property type="match status" value="1"/>
</dbReference>
<keyword evidence="3" id="KW-0238">DNA-binding</keyword>
<comment type="caution">
    <text evidence="8">The sequence shown here is derived from an EMBL/GenBank/DDBJ whole genome shotgun (WGS) entry which is preliminary data.</text>
</comment>
<evidence type="ECO:0000256" key="3">
    <source>
        <dbReference type="ARBA" id="ARBA00023125"/>
    </source>
</evidence>
<dbReference type="CDD" id="cd12148">
    <property type="entry name" value="fungal_TF_MHR"/>
    <property type="match status" value="1"/>
</dbReference>
<dbReference type="Pfam" id="PF00172">
    <property type="entry name" value="Zn_clus"/>
    <property type="match status" value="1"/>
</dbReference>
<feature type="region of interest" description="Disordered" evidence="6">
    <location>
        <begin position="51"/>
        <end position="89"/>
    </location>
</feature>
<dbReference type="SMART" id="SM00906">
    <property type="entry name" value="Fungal_trans"/>
    <property type="match status" value="1"/>
</dbReference>
<dbReference type="GO" id="GO:0003677">
    <property type="term" value="F:DNA binding"/>
    <property type="evidence" value="ECO:0007669"/>
    <property type="project" value="UniProtKB-KW"/>
</dbReference>
<dbReference type="AlphaFoldDB" id="A0A9W9Y4Y4"/>
<evidence type="ECO:0000256" key="4">
    <source>
        <dbReference type="ARBA" id="ARBA00023163"/>
    </source>
</evidence>
<evidence type="ECO:0000256" key="1">
    <source>
        <dbReference type="ARBA" id="ARBA00022723"/>
    </source>
</evidence>
<dbReference type="SMART" id="SM00066">
    <property type="entry name" value="GAL4"/>
    <property type="match status" value="1"/>
</dbReference>
<dbReference type="OrthoDB" id="5818554at2759"/>
<keyword evidence="4" id="KW-0804">Transcription</keyword>
<evidence type="ECO:0000256" key="6">
    <source>
        <dbReference type="SAM" id="MobiDB-lite"/>
    </source>
</evidence>
<dbReference type="GO" id="GO:0005634">
    <property type="term" value="C:nucleus"/>
    <property type="evidence" value="ECO:0007669"/>
    <property type="project" value="TreeGrafter"/>
</dbReference>
<feature type="domain" description="Zn(2)-C6 fungal-type" evidence="7">
    <location>
        <begin position="12"/>
        <end position="42"/>
    </location>
</feature>
<evidence type="ECO:0000256" key="2">
    <source>
        <dbReference type="ARBA" id="ARBA00023015"/>
    </source>
</evidence>
<dbReference type="InterPro" id="IPR052780">
    <property type="entry name" value="AAA_Catabolism_Regulators"/>
</dbReference>
<protein>
    <recommendedName>
        <fullName evidence="7">Zn(2)-C6 fungal-type domain-containing protein</fullName>
    </recommendedName>
</protein>
<dbReference type="InterPro" id="IPR007219">
    <property type="entry name" value="XnlR_reg_dom"/>
</dbReference>
<keyword evidence="5" id="KW-0539">Nucleus</keyword>
<dbReference type="PANTHER" id="PTHR31644:SF1">
    <property type="entry name" value="ZN(II)2CYS6 TRANSCRIPTION FACTOR (EUROFUNG)"/>
    <property type="match status" value="1"/>
</dbReference>
<dbReference type="PROSITE" id="PS00463">
    <property type="entry name" value="ZN2_CY6_FUNGAL_1"/>
    <property type="match status" value="1"/>
</dbReference>
<dbReference type="GO" id="GO:0006351">
    <property type="term" value="P:DNA-templated transcription"/>
    <property type="evidence" value="ECO:0007669"/>
    <property type="project" value="InterPro"/>
</dbReference>
<dbReference type="EMBL" id="JAPWDS010000001">
    <property type="protein sequence ID" value="KAJ5520264.1"/>
    <property type="molecule type" value="Genomic_DNA"/>
</dbReference>
<proteinExistence type="predicted"/>
<gene>
    <name evidence="8" type="ORF">N7463_000717</name>
</gene>
<evidence type="ECO:0000256" key="5">
    <source>
        <dbReference type="ARBA" id="ARBA00023242"/>
    </source>
</evidence>
<dbReference type="Proteomes" id="UP001149954">
    <property type="component" value="Unassembled WGS sequence"/>
</dbReference>
<organism evidence="8 9">
    <name type="scientific">Penicillium fimorum</name>
    <dbReference type="NCBI Taxonomy" id="1882269"/>
    <lineage>
        <taxon>Eukaryota</taxon>
        <taxon>Fungi</taxon>
        <taxon>Dikarya</taxon>
        <taxon>Ascomycota</taxon>
        <taxon>Pezizomycotina</taxon>
        <taxon>Eurotiomycetes</taxon>
        <taxon>Eurotiomycetidae</taxon>
        <taxon>Eurotiales</taxon>
        <taxon>Aspergillaceae</taxon>
        <taxon>Penicillium</taxon>
    </lineage>
</organism>
<evidence type="ECO:0000259" key="7">
    <source>
        <dbReference type="PROSITE" id="PS50048"/>
    </source>
</evidence>
<evidence type="ECO:0000313" key="8">
    <source>
        <dbReference type="EMBL" id="KAJ5520264.1"/>
    </source>
</evidence>
<keyword evidence="2" id="KW-0805">Transcription regulation</keyword>
<reference evidence="8" key="2">
    <citation type="journal article" date="2023" name="IMA Fungus">
        <title>Comparative genomic study of the Penicillium genus elucidates a diverse pangenome and 15 lateral gene transfer events.</title>
        <authorList>
            <person name="Petersen C."/>
            <person name="Sorensen T."/>
            <person name="Nielsen M.R."/>
            <person name="Sondergaard T.E."/>
            <person name="Sorensen J.L."/>
            <person name="Fitzpatrick D.A."/>
            <person name="Frisvad J.C."/>
            <person name="Nielsen K.L."/>
        </authorList>
    </citation>
    <scope>NUCLEOTIDE SEQUENCE</scope>
    <source>
        <strain evidence="8">IBT 29495</strain>
    </source>
</reference>
<keyword evidence="1" id="KW-0479">Metal-binding</keyword>
<sequence length="701" mass="78248">MTRSQNIRVYRACQRCRQRKLKCDHTLSSCSQCLRAGGECILAGSRRGGDFSRFRRSRQKEHPTPSSSGAGIEHEPTNQQNKDPVPGIEDPIYAELDNPGDALQILARLAASDTQISSNLTNPGAQNSFTGVCSSNGARFEASSAGSGPMNPIQPPMLQSILSETETLVIGVLGTDTVNGLVQQYETSIPHEYISSNPFSYTSNYHTFCPLAPKKVLATTDPRKTAVEEPFLLTVVLTIASKDEIAYREVHQHCWNYLKRHLLDVLLATPSTLRVGTVEGLLLLAEWVPYMQLETCSYPNMFPMNLSAVEDNMAWSLIGQAVRHSYLLRLDKASFRETAIGDAQELDNRKLLAWIFVYISDRQISVRMGQSFWSRGPSLSTNFTANDFPTLRLRADAEHKYAHVLQATIELTQILHNVHDTLYASKERRAQMVRRGDYNRYLDDFRHSISAWEGAWGSLEASPKLDCTMHIFKEYVRLYASAFSFQSFLSKAVQGEPVPTAPGKNGAISLFPRGIMSTAEGSYILESIDAARKILTIAVQKSSEAQIRYMPFRFYVYTVYSAVFLYKADVFGALVSTEYAEIAYLVQQFIQALEEASISDFHIASRFASLLKRMWSSGRERSSSGGTTPSDALNNTNRLRPPASELPPNIDIIDEQSCRYAAFDTQLPEPFFIPTPDFNLFCPELSTLESELVELGVGSLS</sequence>
<dbReference type="InterPro" id="IPR036864">
    <property type="entry name" value="Zn2-C6_fun-type_DNA-bd_sf"/>
</dbReference>
<dbReference type="PROSITE" id="PS50048">
    <property type="entry name" value="ZN2_CY6_FUNGAL_2"/>
    <property type="match status" value="1"/>
</dbReference>
<name>A0A9W9Y4Y4_9EURO</name>
<dbReference type="InterPro" id="IPR001138">
    <property type="entry name" value="Zn2Cys6_DnaBD"/>
</dbReference>
<dbReference type="GO" id="GO:0008270">
    <property type="term" value="F:zinc ion binding"/>
    <property type="evidence" value="ECO:0007669"/>
    <property type="project" value="InterPro"/>
</dbReference>